<organism evidence="2 3">
    <name type="scientific">Enhygromyxa salina</name>
    <dbReference type="NCBI Taxonomy" id="215803"/>
    <lineage>
        <taxon>Bacteria</taxon>
        <taxon>Pseudomonadati</taxon>
        <taxon>Myxococcota</taxon>
        <taxon>Polyangia</taxon>
        <taxon>Nannocystales</taxon>
        <taxon>Nannocystaceae</taxon>
        <taxon>Enhygromyxa</taxon>
    </lineage>
</organism>
<feature type="domain" description="N-acetyltransferase" evidence="1">
    <location>
        <begin position="1"/>
        <end position="163"/>
    </location>
</feature>
<evidence type="ECO:0000259" key="1">
    <source>
        <dbReference type="PROSITE" id="PS51186"/>
    </source>
</evidence>
<accession>A0A0C2DD57</accession>
<dbReference type="AlphaFoldDB" id="A0A0C2DD57"/>
<dbReference type="InterPro" id="IPR000182">
    <property type="entry name" value="GNAT_dom"/>
</dbReference>
<reference evidence="2 3" key="1">
    <citation type="submission" date="2014-12" db="EMBL/GenBank/DDBJ databases">
        <title>Genome assembly of Enhygromyxa salina DSM 15201.</title>
        <authorList>
            <person name="Sharma G."/>
            <person name="Subramanian S."/>
        </authorList>
    </citation>
    <scope>NUCLEOTIDE SEQUENCE [LARGE SCALE GENOMIC DNA]</scope>
    <source>
        <strain evidence="2 3">DSM 15201</strain>
    </source>
</reference>
<gene>
    <name evidence="2" type="ORF">DB30_02641</name>
</gene>
<dbReference type="Proteomes" id="UP000031599">
    <property type="component" value="Unassembled WGS sequence"/>
</dbReference>
<proteinExistence type="predicted"/>
<keyword evidence="2" id="KW-0808">Transferase</keyword>
<dbReference type="InterPro" id="IPR016181">
    <property type="entry name" value="Acyl_CoA_acyltransferase"/>
</dbReference>
<evidence type="ECO:0000313" key="3">
    <source>
        <dbReference type="Proteomes" id="UP000031599"/>
    </source>
</evidence>
<evidence type="ECO:0000313" key="2">
    <source>
        <dbReference type="EMBL" id="KIG19360.1"/>
    </source>
</evidence>
<dbReference type="Pfam" id="PF13302">
    <property type="entry name" value="Acetyltransf_3"/>
    <property type="match status" value="1"/>
</dbReference>
<dbReference type="PROSITE" id="PS51186">
    <property type="entry name" value="GNAT"/>
    <property type="match status" value="1"/>
</dbReference>
<comment type="caution">
    <text evidence="2">The sequence shown here is derived from an EMBL/GenBank/DDBJ whole genome shotgun (WGS) entry which is preliminary data.</text>
</comment>
<sequence length="166" mass="18746">MRRPEPRDIPAILRFKNDPEVAAALGGFSTGYSQADGEDWLARRQSRSDELVHAIATIQDDTCLGHVGLYQIDHRIRSAEFAIMLGEKSAWGKGIGGAVTRWMVDFGFAQLNLNRVFLSVLASNQRAHRLYTRIGFVQEGVLREAQFKNGQYHDVVCMSVLRKEWP</sequence>
<protein>
    <submittedName>
        <fullName evidence="2">Spermidine N1-acetyltransferase</fullName>
    </submittedName>
</protein>
<dbReference type="EMBL" id="JMCC02000002">
    <property type="protein sequence ID" value="KIG19360.1"/>
    <property type="molecule type" value="Genomic_DNA"/>
</dbReference>
<dbReference type="SUPFAM" id="SSF55729">
    <property type="entry name" value="Acyl-CoA N-acyltransferases (Nat)"/>
    <property type="match status" value="1"/>
</dbReference>
<dbReference type="Gene3D" id="3.40.630.30">
    <property type="match status" value="1"/>
</dbReference>
<dbReference type="PANTHER" id="PTHR43415:SF3">
    <property type="entry name" value="GNAT-FAMILY ACETYLTRANSFERASE"/>
    <property type="match status" value="1"/>
</dbReference>
<dbReference type="PANTHER" id="PTHR43415">
    <property type="entry name" value="SPERMIDINE N(1)-ACETYLTRANSFERASE"/>
    <property type="match status" value="1"/>
</dbReference>
<name>A0A0C2DD57_9BACT</name>
<dbReference type="GO" id="GO:0016747">
    <property type="term" value="F:acyltransferase activity, transferring groups other than amino-acyl groups"/>
    <property type="evidence" value="ECO:0007669"/>
    <property type="project" value="InterPro"/>
</dbReference>